<organism evidence="2 3">
    <name type="scientific">Desulfatitalea alkaliphila</name>
    <dbReference type="NCBI Taxonomy" id="2929485"/>
    <lineage>
        <taxon>Bacteria</taxon>
        <taxon>Pseudomonadati</taxon>
        <taxon>Thermodesulfobacteriota</taxon>
        <taxon>Desulfobacteria</taxon>
        <taxon>Desulfobacterales</taxon>
        <taxon>Desulfosarcinaceae</taxon>
        <taxon>Desulfatitalea</taxon>
    </lineage>
</organism>
<gene>
    <name evidence="2" type="ORF">MRX98_15750</name>
</gene>
<dbReference type="GO" id="GO:0006506">
    <property type="term" value="P:GPI anchor biosynthetic process"/>
    <property type="evidence" value="ECO:0007669"/>
    <property type="project" value="TreeGrafter"/>
</dbReference>
<comment type="caution">
    <text evidence="2">The sequence shown here is derived from an EMBL/GenBank/DDBJ whole genome shotgun (WGS) entry which is preliminary data.</text>
</comment>
<dbReference type="PANTHER" id="PTHR14859">
    <property type="entry name" value="CALCOFLUOR WHITE HYPERSENSITIVE PROTEIN PRECURSOR"/>
    <property type="match status" value="1"/>
</dbReference>
<keyword evidence="2" id="KW-0255">Endonuclease</keyword>
<feature type="domain" description="Endonuclease/exonuclease/phosphatase" evidence="1">
    <location>
        <begin position="7"/>
        <end position="219"/>
    </location>
</feature>
<sequence length="228" mass="25315">MTLRVATYNIHRCVGRDGMVSCQRIATVLKGLRADVMALQEVAYDPDTLGRGLGLLTRTLRATAIPGPTLMEHKGWYGNVLLTRIPPCAVQRLDLRRSGREARGAVAVTIIKAERRIRIVATHLGLGPAERRAQTRRLLTWLAGGNADITILMGDCNEWWPWARVLRWVAGRFGHSPAPASFPAHRPLLSLDRIWVAPAHRLLTVDAYRKPPAAEASDHLPLVARVRL</sequence>
<keyword evidence="3" id="KW-1185">Reference proteome</keyword>
<dbReference type="GO" id="GO:0004519">
    <property type="term" value="F:endonuclease activity"/>
    <property type="evidence" value="ECO:0007669"/>
    <property type="project" value="UniProtKB-KW"/>
</dbReference>
<proteinExistence type="predicted"/>
<evidence type="ECO:0000259" key="1">
    <source>
        <dbReference type="Pfam" id="PF03372"/>
    </source>
</evidence>
<dbReference type="PANTHER" id="PTHR14859:SF15">
    <property type="entry name" value="ENDONUCLEASE_EXONUCLEASE_PHOSPHATASE DOMAIN-CONTAINING PROTEIN"/>
    <property type="match status" value="1"/>
</dbReference>
<accession>A0AA41R2V6</accession>
<protein>
    <submittedName>
        <fullName evidence="2">Endonuclease/exonuclease/phosphatase family protein</fullName>
    </submittedName>
</protein>
<dbReference type="Gene3D" id="3.60.10.10">
    <property type="entry name" value="Endonuclease/exonuclease/phosphatase"/>
    <property type="match status" value="1"/>
</dbReference>
<evidence type="ECO:0000313" key="2">
    <source>
        <dbReference type="EMBL" id="MCJ8502037.1"/>
    </source>
</evidence>
<reference evidence="2" key="1">
    <citation type="submission" date="2022-04" db="EMBL/GenBank/DDBJ databases">
        <title>Desulfatitalea alkaliphila sp. nov., a novel anaerobic sulfate-reducing bacterium isolated from terrestrial mud volcano, Taman Peninsula, Russia.</title>
        <authorList>
            <person name="Khomyakova M.A."/>
            <person name="Merkel A.Y."/>
            <person name="Slobodkin A.I."/>
        </authorList>
    </citation>
    <scope>NUCLEOTIDE SEQUENCE</scope>
    <source>
        <strain evidence="2">M08but</strain>
    </source>
</reference>
<dbReference type="Pfam" id="PF03372">
    <property type="entry name" value="Exo_endo_phos"/>
    <property type="match status" value="1"/>
</dbReference>
<dbReference type="SUPFAM" id="SSF56219">
    <property type="entry name" value="DNase I-like"/>
    <property type="match status" value="1"/>
</dbReference>
<dbReference type="GO" id="GO:0016020">
    <property type="term" value="C:membrane"/>
    <property type="evidence" value="ECO:0007669"/>
    <property type="project" value="GOC"/>
</dbReference>
<dbReference type="AlphaFoldDB" id="A0AA41R2V6"/>
<dbReference type="InterPro" id="IPR036691">
    <property type="entry name" value="Endo/exonu/phosph_ase_sf"/>
</dbReference>
<dbReference type="RefSeq" id="WP_246911823.1">
    <property type="nucleotide sequence ID" value="NZ_JALJRB010000020.1"/>
</dbReference>
<dbReference type="EMBL" id="JALJRB010000020">
    <property type="protein sequence ID" value="MCJ8502037.1"/>
    <property type="molecule type" value="Genomic_DNA"/>
</dbReference>
<keyword evidence="2" id="KW-0540">Nuclease</keyword>
<keyword evidence="2" id="KW-0378">Hydrolase</keyword>
<dbReference type="InterPro" id="IPR051916">
    <property type="entry name" value="GPI-anchor_lipid_remodeler"/>
</dbReference>
<dbReference type="InterPro" id="IPR005135">
    <property type="entry name" value="Endo/exonuclease/phosphatase"/>
</dbReference>
<name>A0AA41R2V6_9BACT</name>
<evidence type="ECO:0000313" key="3">
    <source>
        <dbReference type="Proteomes" id="UP001165427"/>
    </source>
</evidence>
<dbReference type="Proteomes" id="UP001165427">
    <property type="component" value="Unassembled WGS sequence"/>
</dbReference>